<evidence type="ECO:0000313" key="2">
    <source>
        <dbReference type="EMBL" id="KIO28619.1"/>
    </source>
</evidence>
<feature type="compositionally biased region" description="Basic residues" evidence="1">
    <location>
        <begin position="112"/>
        <end position="123"/>
    </location>
</feature>
<sequence>MQKRHDVKQSDKEKGTSRSSDSTKRQGTNFLDTAINQKYPAEPTANKYRNERTECQHKNSAAVNTRRQNTKENRDAINQNSNGARTEDTTKKATRIPNHRRGYQANEEIKPPHRPIKQNRKAPKLNTTLDTQTTFATRKRSNTPRRNNKETTTPNPYQIKKKSRHTKDKKNTKRQKRKGQNTEPQRRTNEKRANPPTTTTKQPDSHRKSKPSH</sequence>
<dbReference type="Proteomes" id="UP000054248">
    <property type="component" value="Unassembled WGS sequence"/>
</dbReference>
<feature type="compositionally biased region" description="Basic and acidic residues" evidence="1">
    <location>
        <begin position="7"/>
        <end position="24"/>
    </location>
</feature>
<proteinExistence type="predicted"/>
<gene>
    <name evidence="2" type="ORF">M407DRAFT_6663</name>
</gene>
<feature type="compositionally biased region" description="Basic and acidic residues" evidence="1">
    <location>
        <begin position="48"/>
        <end position="57"/>
    </location>
</feature>
<dbReference type="HOGENOM" id="CLU_1295254_0_0_1"/>
<protein>
    <submittedName>
        <fullName evidence="2">Uncharacterized protein</fullName>
    </submittedName>
</protein>
<evidence type="ECO:0000256" key="1">
    <source>
        <dbReference type="SAM" id="MobiDB-lite"/>
    </source>
</evidence>
<feature type="compositionally biased region" description="Basic residues" evidence="1">
    <location>
        <begin position="159"/>
        <end position="179"/>
    </location>
</feature>
<organism evidence="2 3">
    <name type="scientific">Tulasnella calospora MUT 4182</name>
    <dbReference type="NCBI Taxonomy" id="1051891"/>
    <lineage>
        <taxon>Eukaryota</taxon>
        <taxon>Fungi</taxon>
        <taxon>Dikarya</taxon>
        <taxon>Basidiomycota</taxon>
        <taxon>Agaricomycotina</taxon>
        <taxon>Agaricomycetes</taxon>
        <taxon>Cantharellales</taxon>
        <taxon>Tulasnellaceae</taxon>
        <taxon>Tulasnella</taxon>
    </lineage>
</organism>
<feature type="compositionally biased region" description="Basic residues" evidence="1">
    <location>
        <begin position="92"/>
        <end position="102"/>
    </location>
</feature>
<feature type="region of interest" description="Disordered" evidence="1">
    <location>
        <begin position="1"/>
        <end position="213"/>
    </location>
</feature>
<evidence type="ECO:0000313" key="3">
    <source>
        <dbReference type="Proteomes" id="UP000054248"/>
    </source>
</evidence>
<dbReference type="EMBL" id="KN822992">
    <property type="protein sequence ID" value="KIO28619.1"/>
    <property type="molecule type" value="Genomic_DNA"/>
</dbReference>
<reference evidence="2 3" key="1">
    <citation type="submission" date="2014-04" db="EMBL/GenBank/DDBJ databases">
        <authorList>
            <consortium name="DOE Joint Genome Institute"/>
            <person name="Kuo A."/>
            <person name="Girlanda M."/>
            <person name="Perotto S."/>
            <person name="Kohler A."/>
            <person name="Nagy L.G."/>
            <person name="Floudas D."/>
            <person name="Copeland A."/>
            <person name="Barry K.W."/>
            <person name="Cichocki N."/>
            <person name="Veneault-Fourrey C."/>
            <person name="LaButti K."/>
            <person name="Lindquist E.A."/>
            <person name="Lipzen A."/>
            <person name="Lundell T."/>
            <person name="Morin E."/>
            <person name="Murat C."/>
            <person name="Sun H."/>
            <person name="Tunlid A."/>
            <person name="Henrissat B."/>
            <person name="Grigoriev I.V."/>
            <person name="Hibbett D.S."/>
            <person name="Martin F."/>
            <person name="Nordberg H.P."/>
            <person name="Cantor M.N."/>
            <person name="Hua S.X."/>
        </authorList>
    </citation>
    <scope>NUCLEOTIDE SEQUENCE [LARGE SCALE GENOMIC DNA]</scope>
    <source>
        <strain evidence="2 3">MUT 4182</strain>
    </source>
</reference>
<name>A0A0C3QNF8_9AGAM</name>
<feature type="compositionally biased region" description="Polar residues" evidence="1">
    <location>
        <begin position="58"/>
        <end position="67"/>
    </location>
</feature>
<accession>A0A0C3QNF8</accession>
<reference evidence="3" key="2">
    <citation type="submission" date="2015-01" db="EMBL/GenBank/DDBJ databases">
        <title>Evolutionary Origins and Diversification of the Mycorrhizal Mutualists.</title>
        <authorList>
            <consortium name="DOE Joint Genome Institute"/>
            <consortium name="Mycorrhizal Genomics Consortium"/>
            <person name="Kohler A."/>
            <person name="Kuo A."/>
            <person name="Nagy L.G."/>
            <person name="Floudas D."/>
            <person name="Copeland A."/>
            <person name="Barry K.W."/>
            <person name="Cichocki N."/>
            <person name="Veneault-Fourrey C."/>
            <person name="LaButti K."/>
            <person name="Lindquist E.A."/>
            <person name="Lipzen A."/>
            <person name="Lundell T."/>
            <person name="Morin E."/>
            <person name="Murat C."/>
            <person name="Riley R."/>
            <person name="Ohm R."/>
            <person name="Sun H."/>
            <person name="Tunlid A."/>
            <person name="Henrissat B."/>
            <person name="Grigoriev I.V."/>
            <person name="Hibbett D.S."/>
            <person name="Martin F."/>
        </authorList>
    </citation>
    <scope>NUCLEOTIDE SEQUENCE [LARGE SCALE GENOMIC DNA]</scope>
    <source>
        <strain evidence="3">MUT 4182</strain>
    </source>
</reference>
<feature type="compositionally biased region" description="Polar residues" evidence="1">
    <location>
        <begin position="25"/>
        <end position="36"/>
    </location>
</feature>
<feature type="compositionally biased region" description="Polar residues" evidence="1">
    <location>
        <begin position="125"/>
        <end position="136"/>
    </location>
</feature>
<dbReference type="AlphaFoldDB" id="A0A0C3QNF8"/>
<keyword evidence="3" id="KW-1185">Reference proteome</keyword>
<feature type="compositionally biased region" description="Basic and acidic residues" evidence="1">
    <location>
        <begin position="184"/>
        <end position="193"/>
    </location>
</feature>